<accession>A0ABR8JVA1</accession>
<evidence type="ECO:0000256" key="7">
    <source>
        <dbReference type="ARBA" id="ARBA00023004"/>
    </source>
</evidence>
<evidence type="ECO:0000259" key="15">
    <source>
        <dbReference type="SMART" id="SM00965"/>
    </source>
</evidence>
<dbReference type="EMBL" id="JACXAC010000004">
    <property type="protein sequence ID" value="MBD2723035.1"/>
    <property type="molecule type" value="Genomic_DNA"/>
</dbReference>
<dbReference type="RefSeq" id="WP_190925253.1">
    <property type="nucleotide sequence ID" value="NZ_JACXAC010000004.1"/>
</dbReference>
<dbReference type="InterPro" id="IPR000531">
    <property type="entry name" value="Beta-barrel_TonB"/>
</dbReference>
<organism evidence="16 17">
    <name type="scientific">Hymenobacter armeniacus</name>
    <dbReference type="NCBI Taxonomy" id="2771358"/>
    <lineage>
        <taxon>Bacteria</taxon>
        <taxon>Pseudomonadati</taxon>
        <taxon>Bacteroidota</taxon>
        <taxon>Cytophagia</taxon>
        <taxon>Cytophagales</taxon>
        <taxon>Hymenobacteraceae</taxon>
        <taxon>Hymenobacter</taxon>
    </lineage>
</organism>
<dbReference type="Pfam" id="PF07715">
    <property type="entry name" value="Plug"/>
    <property type="match status" value="1"/>
</dbReference>
<evidence type="ECO:0000256" key="3">
    <source>
        <dbReference type="ARBA" id="ARBA00022452"/>
    </source>
</evidence>
<evidence type="ECO:0000256" key="9">
    <source>
        <dbReference type="ARBA" id="ARBA00023077"/>
    </source>
</evidence>
<gene>
    <name evidence="16" type="ORF">IC234_12945</name>
</gene>
<dbReference type="Pfam" id="PF00593">
    <property type="entry name" value="TonB_dep_Rec_b-barrel"/>
    <property type="match status" value="1"/>
</dbReference>
<name>A0ABR8JVA1_9BACT</name>
<keyword evidence="6 14" id="KW-0732">Signal</keyword>
<proteinExistence type="inferred from homology"/>
<evidence type="ECO:0000256" key="11">
    <source>
        <dbReference type="ARBA" id="ARBA00023237"/>
    </source>
</evidence>
<comment type="similarity">
    <text evidence="12 13">Belongs to the TonB-dependent receptor family.</text>
</comment>
<evidence type="ECO:0000256" key="5">
    <source>
        <dbReference type="ARBA" id="ARBA00022692"/>
    </source>
</evidence>
<keyword evidence="8" id="KW-0406">Ion transport</keyword>
<evidence type="ECO:0000313" key="17">
    <source>
        <dbReference type="Proteomes" id="UP000606003"/>
    </source>
</evidence>
<evidence type="ECO:0000256" key="2">
    <source>
        <dbReference type="ARBA" id="ARBA00022448"/>
    </source>
</evidence>
<dbReference type="PANTHER" id="PTHR32552:SF68">
    <property type="entry name" value="FERRICHROME OUTER MEMBRANE TRANSPORTER_PHAGE RECEPTOR"/>
    <property type="match status" value="1"/>
</dbReference>
<dbReference type="Gene3D" id="2.170.130.10">
    <property type="entry name" value="TonB-dependent receptor, plug domain"/>
    <property type="match status" value="1"/>
</dbReference>
<dbReference type="SMART" id="SM00965">
    <property type="entry name" value="STN"/>
    <property type="match status" value="1"/>
</dbReference>
<dbReference type="SUPFAM" id="SSF56935">
    <property type="entry name" value="Porins"/>
    <property type="match status" value="1"/>
</dbReference>
<dbReference type="Gene3D" id="2.40.170.20">
    <property type="entry name" value="TonB-dependent receptor, beta-barrel domain"/>
    <property type="match status" value="1"/>
</dbReference>
<dbReference type="PANTHER" id="PTHR32552">
    <property type="entry name" value="FERRICHROME IRON RECEPTOR-RELATED"/>
    <property type="match status" value="1"/>
</dbReference>
<keyword evidence="2 12" id="KW-0813">Transport</keyword>
<dbReference type="Gene3D" id="2.60.40.1120">
    <property type="entry name" value="Carboxypeptidase-like, regulatory domain"/>
    <property type="match status" value="1"/>
</dbReference>
<evidence type="ECO:0000256" key="13">
    <source>
        <dbReference type="RuleBase" id="RU003357"/>
    </source>
</evidence>
<evidence type="ECO:0000313" key="16">
    <source>
        <dbReference type="EMBL" id="MBD2723035.1"/>
    </source>
</evidence>
<keyword evidence="10 12" id="KW-0472">Membrane</keyword>
<dbReference type="InterPro" id="IPR039426">
    <property type="entry name" value="TonB-dep_rcpt-like"/>
</dbReference>
<keyword evidence="4" id="KW-0410">Iron transport</keyword>
<dbReference type="PROSITE" id="PS52016">
    <property type="entry name" value="TONB_DEPENDENT_REC_3"/>
    <property type="match status" value="1"/>
</dbReference>
<keyword evidence="5 12" id="KW-0812">Transmembrane</keyword>
<sequence>MKTLYRLVILIVCCTGSRLGWAQQAEPLISGSFQDLSVEQLAKQLEARSGYRIYFDSAAVRGVTVRAEAREQTVASVLRQALQPTALRFSMDADRHVFITKGTGLPLVLPAGFFETLASAPGADSAAVAGQPVPVAASPSQLYEIGRLSAAPASGRATLTGHVRSAKTGGPVAGATVYVDGPGGGVATDAQGYYALTLPVGPHVLNIRGIGIKNTRRRVLLLANGQLDVQMEENVVVLKEVVVEAEKTKNVTGMQIGVEKLDIKTMRQVPTAFGETDVMRVVLLLPGVKSVGEGSNGISVRGGGTDQNLILFNDATIYNPSHLFGFFSGFNPAILKSVELYKTGIPAKYGGRLSSVLDITTREGNKQKIAGAGGIGLLTSHLALEGPIVKDKTSFLVSGRTSYSDWLLGKLPSRTLRESSASFYDVNAQVNHTFDANNTLSVNGYVSRDRFRFGGDTTYAYQNRNGSVKWRRTFGSRLFGVLTGTYSRYDYQIESARNPVNASVLRFDIEQLGGQVDFSYFHSSAHTVDFGGSTLRYNMLPGSLQPRGDKSLVVEQTLAREQAQESALYLSDRWDVTARFSVYLGLRYSFYQALGPRDVYRYEEGRPRSPTTVLDTVRYGGGRTVATYHGPEYRASLKYALNDNSSVKAAYNRTRQYIHQLTNTASVSPTDTWKLSDAYVRPQVGDQVSVGYYRNFKANTIETSVETYYKVMQDFLDYRGGAKLLLNPHLETDVVSARGKAYGVEFSVRKTAGKVNGWLNYTYARTLAQVNPDNPAERINGGAYYPSNYDKPHEVNLAGNYRFSKRFSTSVNFNYSTGRPITLPLSKYYIDGTGRVYYSDRNAYRVPDYYRVDFSMNIEGNHRIKKLAHSSWTVAVYNLTGRSNPYSVYFKSVGGQIKGYQLSIFAQPIPTVTYNFKF</sequence>
<evidence type="ECO:0000256" key="12">
    <source>
        <dbReference type="PROSITE-ProRule" id="PRU01360"/>
    </source>
</evidence>
<evidence type="ECO:0000256" key="14">
    <source>
        <dbReference type="SAM" id="SignalP"/>
    </source>
</evidence>
<dbReference type="SUPFAM" id="SSF49464">
    <property type="entry name" value="Carboxypeptidase regulatory domain-like"/>
    <property type="match status" value="1"/>
</dbReference>
<dbReference type="Pfam" id="PF13715">
    <property type="entry name" value="CarbopepD_reg_2"/>
    <property type="match status" value="1"/>
</dbReference>
<dbReference type="InterPro" id="IPR037066">
    <property type="entry name" value="Plug_dom_sf"/>
</dbReference>
<evidence type="ECO:0000256" key="4">
    <source>
        <dbReference type="ARBA" id="ARBA00022496"/>
    </source>
</evidence>
<keyword evidence="3 12" id="KW-1134">Transmembrane beta strand</keyword>
<dbReference type="InterPro" id="IPR011662">
    <property type="entry name" value="Secretin/TonB_short_N"/>
</dbReference>
<dbReference type="InterPro" id="IPR036942">
    <property type="entry name" value="Beta-barrel_TonB_sf"/>
</dbReference>
<evidence type="ECO:0000256" key="8">
    <source>
        <dbReference type="ARBA" id="ARBA00023065"/>
    </source>
</evidence>
<keyword evidence="17" id="KW-1185">Reference proteome</keyword>
<keyword evidence="9 13" id="KW-0798">TonB box</keyword>
<feature type="chain" id="PRO_5045170553" evidence="14">
    <location>
        <begin position="23"/>
        <end position="918"/>
    </location>
</feature>
<feature type="signal peptide" evidence="14">
    <location>
        <begin position="1"/>
        <end position="22"/>
    </location>
</feature>
<keyword evidence="16" id="KW-0675">Receptor</keyword>
<dbReference type="InterPro" id="IPR012910">
    <property type="entry name" value="Plug_dom"/>
</dbReference>
<protein>
    <submittedName>
        <fullName evidence="16">TonB-dependent receptor</fullName>
    </submittedName>
</protein>
<evidence type="ECO:0000256" key="1">
    <source>
        <dbReference type="ARBA" id="ARBA00004571"/>
    </source>
</evidence>
<keyword evidence="11 12" id="KW-0998">Cell outer membrane</keyword>
<keyword evidence="7" id="KW-0408">Iron</keyword>
<evidence type="ECO:0000256" key="6">
    <source>
        <dbReference type="ARBA" id="ARBA00022729"/>
    </source>
</evidence>
<comment type="caution">
    <text evidence="16">The sequence shown here is derived from an EMBL/GenBank/DDBJ whole genome shotgun (WGS) entry which is preliminary data.</text>
</comment>
<feature type="domain" description="Secretin/TonB short N-terminal" evidence="15">
    <location>
        <begin position="51"/>
        <end position="102"/>
    </location>
</feature>
<evidence type="ECO:0000256" key="10">
    <source>
        <dbReference type="ARBA" id="ARBA00023136"/>
    </source>
</evidence>
<comment type="subcellular location">
    <subcellularLocation>
        <location evidence="1 12">Cell outer membrane</location>
        <topology evidence="1 12">Multi-pass membrane protein</topology>
    </subcellularLocation>
</comment>
<reference evidence="16 17" key="1">
    <citation type="submission" date="2020-09" db="EMBL/GenBank/DDBJ databases">
        <authorList>
            <person name="Kim M.K."/>
        </authorList>
    </citation>
    <scope>NUCLEOTIDE SEQUENCE [LARGE SCALE GENOMIC DNA]</scope>
    <source>
        <strain evidence="16 17">BT189</strain>
    </source>
</reference>
<dbReference type="Proteomes" id="UP000606003">
    <property type="component" value="Unassembled WGS sequence"/>
</dbReference>
<dbReference type="InterPro" id="IPR008969">
    <property type="entry name" value="CarboxyPept-like_regulatory"/>
</dbReference>